<dbReference type="Proteomes" id="UP000316726">
    <property type="component" value="Chromosome 3"/>
</dbReference>
<dbReference type="Gene3D" id="3.20.20.140">
    <property type="entry name" value="Metal-dependent hydrolases"/>
    <property type="match status" value="1"/>
</dbReference>
<dbReference type="SUPFAM" id="SSF51556">
    <property type="entry name" value="Metallo-dependent hydrolases"/>
    <property type="match status" value="1"/>
</dbReference>
<reference evidence="3 4" key="1">
    <citation type="submission" date="2018-07" db="EMBL/GenBank/DDBJ databases">
        <title>The complete nuclear genome of the prasinophyte Chloropicon primus (CCMP1205).</title>
        <authorList>
            <person name="Pombert J.-F."/>
            <person name="Otis C."/>
            <person name="Turmel M."/>
            <person name="Lemieux C."/>
        </authorList>
    </citation>
    <scope>NUCLEOTIDE SEQUENCE [LARGE SCALE GENOMIC DNA]</scope>
    <source>
        <strain evidence="3 4">CCMP1205</strain>
    </source>
</reference>
<sequence>MAGSKWVTWTTWLVACVSYLVLVFVSHRSGGGGGGGPEARDHPARFFFNFTLNTGKAVVRKGAIVSNALGDILDVGEEAGVRERLKGSVIEAVDLEGKYVFPGLVDAHAHLIMGGSFLSQLDLRDATSRADFIERVRDRAANLEPGAWLIGYGFDERKLGEMPNAGWISQATPDNPVLILRADGHRALVNFYLLAMANITSRPDPLGGKIERDAGGSPTGILTDTAIAMVRSLQPKPSKGERKDSIMKAMAYANSMGVTMVSDMGTPAFAQSADECWSDLVDVWMEIAAQDELTLRVQTCVPLDLYDSLASFVEKNGDSLGMLSWGCVKEFYDGSLGSETALMNEPYEGTTNRGLRIHEDRAVLQERLANATGRGLQAIVHAIGDLAVDEASAILSAAGSRSKNPNRLEHVQHVSGSGALDRIRDAEIYAVVNPLHIQDDARTMLEKLGSVRSGKGRSFPFKSMLDRGVKIAFGSDWPLVAPLDPLGSLLESTSGRRHVPEEAVSREQGFRAITSNAAEAAGAKGLVGRLQKGQKCDFVVLDRDLLEVEEKPVVLHTFVNGVCRYSRRDI</sequence>
<evidence type="ECO:0000313" key="4">
    <source>
        <dbReference type="Proteomes" id="UP000316726"/>
    </source>
</evidence>
<keyword evidence="1" id="KW-1133">Transmembrane helix</keyword>
<dbReference type="InterPro" id="IPR032466">
    <property type="entry name" value="Metal_Hydrolase"/>
</dbReference>
<dbReference type="InterPro" id="IPR013108">
    <property type="entry name" value="Amidohydro_3"/>
</dbReference>
<dbReference type="InterPro" id="IPR011059">
    <property type="entry name" value="Metal-dep_hydrolase_composite"/>
</dbReference>
<dbReference type="PROSITE" id="PS51257">
    <property type="entry name" value="PROKAR_LIPOPROTEIN"/>
    <property type="match status" value="1"/>
</dbReference>
<keyword evidence="1" id="KW-0812">Transmembrane</keyword>
<organism evidence="3 4">
    <name type="scientific">Chloropicon primus</name>
    <dbReference type="NCBI Taxonomy" id="1764295"/>
    <lineage>
        <taxon>Eukaryota</taxon>
        <taxon>Viridiplantae</taxon>
        <taxon>Chlorophyta</taxon>
        <taxon>Chloropicophyceae</taxon>
        <taxon>Chloropicales</taxon>
        <taxon>Chloropicaceae</taxon>
        <taxon>Chloropicon</taxon>
    </lineage>
</organism>
<dbReference type="PANTHER" id="PTHR22642">
    <property type="entry name" value="IMIDAZOLONEPROPIONASE"/>
    <property type="match status" value="1"/>
</dbReference>
<evidence type="ECO:0000259" key="2">
    <source>
        <dbReference type="Pfam" id="PF07969"/>
    </source>
</evidence>
<feature type="transmembrane region" description="Helical" evidence="1">
    <location>
        <begin position="6"/>
        <end position="25"/>
    </location>
</feature>
<name>A0A5B8MFS3_9CHLO</name>
<dbReference type="CDD" id="cd01300">
    <property type="entry name" value="YtcJ_like"/>
    <property type="match status" value="1"/>
</dbReference>
<protein>
    <submittedName>
        <fullName evidence="3">Amidohydrolase</fullName>
    </submittedName>
</protein>
<dbReference type="InterPro" id="IPR033932">
    <property type="entry name" value="YtcJ-like"/>
</dbReference>
<keyword evidence="1" id="KW-0472">Membrane</keyword>
<dbReference type="AlphaFoldDB" id="A0A5B8MFS3"/>
<dbReference type="Gene3D" id="2.30.40.10">
    <property type="entry name" value="Urease, subunit C, domain 1"/>
    <property type="match status" value="1"/>
</dbReference>
<proteinExistence type="predicted"/>
<dbReference type="EMBL" id="CP031036">
    <property type="protein sequence ID" value="QDZ19518.1"/>
    <property type="molecule type" value="Genomic_DNA"/>
</dbReference>
<evidence type="ECO:0000256" key="1">
    <source>
        <dbReference type="SAM" id="Phobius"/>
    </source>
</evidence>
<dbReference type="STRING" id="1764295.A0A5B8MFS3"/>
<evidence type="ECO:0000313" key="3">
    <source>
        <dbReference type="EMBL" id="QDZ19518.1"/>
    </source>
</evidence>
<accession>A0A5B8MFS3</accession>
<dbReference type="Gene3D" id="3.10.310.70">
    <property type="match status" value="1"/>
</dbReference>
<dbReference type="GO" id="GO:0016810">
    <property type="term" value="F:hydrolase activity, acting on carbon-nitrogen (but not peptide) bonds"/>
    <property type="evidence" value="ECO:0007669"/>
    <property type="project" value="InterPro"/>
</dbReference>
<dbReference type="Pfam" id="PF07969">
    <property type="entry name" value="Amidohydro_3"/>
    <property type="match status" value="1"/>
</dbReference>
<dbReference type="SUPFAM" id="SSF51338">
    <property type="entry name" value="Composite domain of metallo-dependent hydrolases"/>
    <property type="match status" value="1"/>
</dbReference>
<feature type="domain" description="Amidohydrolase 3" evidence="2">
    <location>
        <begin position="91"/>
        <end position="565"/>
    </location>
</feature>
<gene>
    <name evidence="3" type="ORF">A3770_03p20360</name>
</gene>
<dbReference type="PANTHER" id="PTHR22642:SF2">
    <property type="entry name" value="PROTEIN LONG AFTER FAR-RED 3"/>
    <property type="match status" value="1"/>
</dbReference>
<keyword evidence="4" id="KW-1185">Reference proteome</keyword>
<dbReference type="OrthoDB" id="3501663at2759"/>
<keyword evidence="3" id="KW-0378">Hydrolase</keyword>